<dbReference type="Proteomes" id="UP000234681">
    <property type="component" value="Chromosome 8"/>
</dbReference>
<organism evidence="1 2">
    <name type="scientific">Rattus norvegicus</name>
    <name type="common">Rat</name>
    <dbReference type="NCBI Taxonomy" id="10116"/>
    <lineage>
        <taxon>Eukaryota</taxon>
        <taxon>Metazoa</taxon>
        <taxon>Chordata</taxon>
        <taxon>Craniata</taxon>
        <taxon>Vertebrata</taxon>
        <taxon>Euteleostomi</taxon>
        <taxon>Mammalia</taxon>
        <taxon>Eutheria</taxon>
        <taxon>Euarchontoglires</taxon>
        <taxon>Glires</taxon>
        <taxon>Rodentia</taxon>
        <taxon>Myomorpha</taxon>
        <taxon>Muroidea</taxon>
        <taxon>Muridae</taxon>
        <taxon>Murinae</taxon>
        <taxon>Rattus</taxon>
    </lineage>
</organism>
<proteinExistence type="predicted"/>
<evidence type="ECO:0000313" key="1">
    <source>
        <dbReference type="EMBL" id="EDL95502.1"/>
    </source>
</evidence>
<protein>
    <submittedName>
        <fullName evidence="1">RCG63282</fullName>
    </submittedName>
</protein>
<accession>A6J4H9</accession>
<name>A6J4H9_RAT</name>
<evidence type="ECO:0000313" key="2">
    <source>
        <dbReference type="Proteomes" id="UP000234681"/>
    </source>
</evidence>
<dbReference type="EMBL" id="CH473975">
    <property type="protein sequence ID" value="EDL95502.1"/>
    <property type="molecule type" value="Genomic_DNA"/>
</dbReference>
<sequence length="63" mass="7221">MSSQILCLSPLEILWLIAVNFLVELPFDVRLQELLMHSGLQSLIRCVVYKNLPHFSDLPLLLS</sequence>
<gene>
    <name evidence="1" type="ORF">rCG_63282</name>
</gene>
<dbReference type="AlphaFoldDB" id="A6J4H9"/>
<reference evidence="2" key="1">
    <citation type="submission" date="2005-09" db="EMBL/GenBank/DDBJ databases">
        <authorList>
            <person name="Mural R.J."/>
            <person name="Li P.W."/>
            <person name="Adams M.D."/>
            <person name="Amanatides P.G."/>
            <person name="Baden-Tillson H."/>
            <person name="Barnstead M."/>
            <person name="Chin S.H."/>
            <person name="Dew I."/>
            <person name="Evans C.A."/>
            <person name="Ferriera S."/>
            <person name="Flanigan M."/>
            <person name="Fosler C."/>
            <person name="Glodek A."/>
            <person name="Gu Z."/>
            <person name="Holt R.A."/>
            <person name="Jennings D."/>
            <person name="Kraft C.L."/>
            <person name="Lu F."/>
            <person name="Nguyen T."/>
            <person name="Nusskern D.R."/>
            <person name="Pfannkoch C.M."/>
            <person name="Sitter C."/>
            <person name="Sutton G.G."/>
            <person name="Venter J.C."/>
            <person name="Wang Z."/>
            <person name="Woodage T."/>
            <person name="Zheng X.H."/>
            <person name="Zhong F."/>
        </authorList>
    </citation>
    <scope>NUCLEOTIDE SEQUENCE [LARGE SCALE GENOMIC DNA]</scope>
    <source>
        <strain>BN</strain>
        <strain evidence="2">Sprague-Dawley</strain>
    </source>
</reference>